<evidence type="ECO:0000256" key="3">
    <source>
        <dbReference type="SAM" id="Phobius"/>
    </source>
</evidence>
<dbReference type="Pfam" id="PF12576">
    <property type="entry name" value="DUF3754"/>
    <property type="match status" value="1"/>
</dbReference>
<dbReference type="InterPro" id="IPR022227">
    <property type="entry name" value="DUF3754"/>
</dbReference>
<gene>
    <name evidence="4" type="ORF">SNE40_007356</name>
</gene>
<sequence length="522" mass="59909">MAASLLRRKAGNLVRLSLEIIPNRTFVRILNEKKCLSYFQNLIHQPRLKVTRSLSSAVTASSEEGGKGGKQDGIAVSPEEEVPTEEQLYRERYIPITRRSVIRHIMEEEEFLTEEEKKKFEDFALALDSALVNKYHGILQELKSLFDPINPDKDTIQTRKWNRRERLDNEFWLLERLQDIMEKANFHELSKNTINTALSDHEAREGVRVSVNPLKYDILRFWALGREIPEQKFNLYEQFLSKVTRKPARKPIEYYKRVVVAIRLKKDQKLMLKAFKEVPVNALEMLLPDGTIKMSTMDKGILTTSAFIASVGIVAKLVTVLADMNIDWTLILTALTGIIGIRAWTVYNNRKNKYLVDVSRTLYYKNIANNRGLLTLLVDRAEDESFKEALLTYAFLLTKRSPSVRSLPSIQQKPAELGGITALTVEKSVEKWLQSKTGVVLDFDSSEAVVLLKNFGLLSESADKLHVLSLDAAFRNLPQKPQSIVARALEVDISEGYDRDEYLETEKEYAEEEKKSNKYGWF</sequence>
<evidence type="ECO:0008006" key="6">
    <source>
        <dbReference type="Google" id="ProtNLM"/>
    </source>
</evidence>
<keyword evidence="3" id="KW-0472">Membrane</keyword>
<keyword evidence="5" id="KW-1185">Reference proteome</keyword>
<organism evidence="4 5">
    <name type="scientific">Patella caerulea</name>
    <name type="common">Rayed Mediterranean limpet</name>
    <dbReference type="NCBI Taxonomy" id="87958"/>
    <lineage>
        <taxon>Eukaryota</taxon>
        <taxon>Metazoa</taxon>
        <taxon>Spiralia</taxon>
        <taxon>Lophotrochozoa</taxon>
        <taxon>Mollusca</taxon>
        <taxon>Gastropoda</taxon>
        <taxon>Patellogastropoda</taxon>
        <taxon>Patelloidea</taxon>
        <taxon>Patellidae</taxon>
        <taxon>Patella</taxon>
    </lineage>
</organism>
<protein>
    <recommendedName>
        <fullName evidence="6">Transmembrane protein 143</fullName>
    </recommendedName>
</protein>
<evidence type="ECO:0000313" key="5">
    <source>
        <dbReference type="Proteomes" id="UP001347796"/>
    </source>
</evidence>
<dbReference type="PANTHER" id="PTHR16095:SF11">
    <property type="entry name" value="TRANSMEMBRANE PROTEIN 143"/>
    <property type="match status" value="1"/>
</dbReference>
<proteinExistence type="predicted"/>
<dbReference type="EMBL" id="JAZGQO010000006">
    <property type="protein sequence ID" value="KAK6185030.1"/>
    <property type="molecule type" value="Genomic_DNA"/>
</dbReference>
<keyword evidence="1" id="KW-0597">Phosphoprotein</keyword>
<dbReference type="AlphaFoldDB" id="A0AAN8JZK8"/>
<evidence type="ECO:0000256" key="1">
    <source>
        <dbReference type="ARBA" id="ARBA00022553"/>
    </source>
</evidence>
<name>A0AAN8JZK8_PATCE</name>
<dbReference type="PANTHER" id="PTHR16095">
    <property type="entry name" value="TRANSMEMBRANE PROTEIN 143 FAMILY MEMBER"/>
    <property type="match status" value="1"/>
</dbReference>
<comment type="caution">
    <text evidence="4">The sequence shown here is derived from an EMBL/GenBank/DDBJ whole genome shotgun (WGS) entry which is preliminary data.</text>
</comment>
<feature type="region of interest" description="Disordered" evidence="2">
    <location>
        <begin position="59"/>
        <end position="83"/>
    </location>
</feature>
<evidence type="ECO:0000313" key="4">
    <source>
        <dbReference type="EMBL" id="KAK6185030.1"/>
    </source>
</evidence>
<dbReference type="Proteomes" id="UP001347796">
    <property type="component" value="Unassembled WGS sequence"/>
</dbReference>
<reference evidence="4 5" key="1">
    <citation type="submission" date="2024-01" db="EMBL/GenBank/DDBJ databases">
        <title>The genome of the rayed Mediterranean limpet Patella caerulea (Linnaeus, 1758).</title>
        <authorList>
            <person name="Anh-Thu Weber A."/>
            <person name="Halstead-Nussloch G."/>
        </authorList>
    </citation>
    <scope>NUCLEOTIDE SEQUENCE [LARGE SCALE GENOMIC DNA]</scope>
    <source>
        <strain evidence="4">AATW-2023a</strain>
        <tissue evidence="4">Whole specimen</tissue>
    </source>
</reference>
<feature type="transmembrane region" description="Helical" evidence="3">
    <location>
        <begin position="301"/>
        <end position="322"/>
    </location>
</feature>
<keyword evidence="3" id="KW-1133">Transmembrane helix</keyword>
<evidence type="ECO:0000256" key="2">
    <source>
        <dbReference type="SAM" id="MobiDB-lite"/>
    </source>
</evidence>
<accession>A0AAN8JZK8</accession>
<feature type="transmembrane region" description="Helical" evidence="3">
    <location>
        <begin position="328"/>
        <end position="347"/>
    </location>
</feature>
<keyword evidence="3" id="KW-0812">Transmembrane</keyword>